<evidence type="ECO:0000313" key="5">
    <source>
        <dbReference type="Proteomes" id="UP001367508"/>
    </source>
</evidence>
<evidence type="ECO:0000256" key="2">
    <source>
        <dbReference type="ARBA" id="ARBA00023152"/>
    </source>
</evidence>
<dbReference type="Pfam" id="PF00342">
    <property type="entry name" value="PGI"/>
    <property type="match status" value="1"/>
</dbReference>
<sequence>MLGKMLSEVWEVLDKIKEFSKWVCNGSWVHCIEPEAIKSARASQLHFLAHVDPFDAARNITKLNLETMLVVVVSKTSITTETMLNAQTLREWISSALGPFAVAKNMVAVSTNVMLEEKIGIDPNNAFAFWDWSQAQESERWRSRKWITVNHEPPIAFLMGTVHKLCRDEGVLSLHSNYLT</sequence>
<dbReference type="EMBL" id="JAYMYQ010000008">
    <property type="protein sequence ID" value="KAK7316346.1"/>
    <property type="molecule type" value="Genomic_DNA"/>
</dbReference>
<organism evidence="4 5">
    <name type="scientific">Canavalia gladiata</name>
    <name type="common">Sword bean</name>
    <name type="synonym">Dolichos gladiatus</name>
    <dbReference type="NCBI Taxonomy" id="3824"/>
    <lineage>
        <taxon>Eukaryota</taxon>
        <taxon>Viridiplantae</taxon>
        <taxon>Streptophyta</taxon>
        <taxon>Embryophyta</taxon>
        <taxon>Tracheophyta</taxon>
        <taxon>Spermatophyta</taxon>
        <taxon>Magnoliopsida</taxon>
        <taxon>eudicotyledons</taxon>
        <taxon>Gunneridae</taxon>
        <taxon>Pentapetalae</taxon>
        <taxon>rosids</taxon>
        <taxon>fabids</taxon>
        <taxon>Fabales</taxon>
        <taxon>Fabaceae</taxon>
        <taxon>Papilionoideae</taxon>
        <taxon>50 kb inversion clade</taxon>
        <taxon>NPAAA clade</taxon>
        <taxon>indigoferoid/millettioid clade</taxon>
        <taxon>Phaseoleae</taxon>
        <taxon>Canavalia</taxon>
    </lineage>
</organism>
<dbReference type="GO" id="GO:0048029">
    <property type="term" value="F:monosaccharide binding"/>
    <property type="evidence" value="ECO:0007669"/>
    <property type="project" value="TreeGrafter"/>
</dbReference>
<keyword evidence="5" id="KW-1185">Reference proteome</keyword>
<dbReference type="Proteomes" id="UP001367508">
    <property type="component" value="Unassembled WGS sequence"/>
</dbReference>
<name>A0AAN9KH49_CANGL</name>
<keyword evidence="2" id="KW-0324">Glycolysis</keyword>
<dbReference type="GO" id="GO:0004347">
    <property type="term" value="F:glucose-6-phosphate isomerase activity"/>
    <property type="evidence" value="ECO:0007669"/>
    <property type="project" value="InterPro"/>
</dbReference>
<gene>
    <name evidence="4" type="ORF">VNO77_35314</name>
</gene>
<dbReference type="GO" id="GO:0005829">
    <property type="term" value="C:cytosol"/>
    <property type="evidence" value="ECO:0007669"/>
    <property type="project" value="TreeGrafter"/>
</dbReference>
<accession>A0AAN9KH49</accession>
<comment type="caution">
    <text evidence="4">The sequence shown here is derived from an EMBL/GenBank/DDBJ whole genome shotgun (WGS) entry which is preliminary data.</text>
</comment>
<dbReference type="PANTHER" id="PTHR11469">
    <property type="entry name" value="GLUCOSE-6-PHOSPHATE ISOMERASE"/>
    <property type="match status" value="1"/>
</dbReference>
<dbReference type="GO" id="GO:0051156">
    <property type="term" value="P:glucose 6-phosphate metabolic process"/>
    <property type="evidence" value="ECO:0007669"/>
    <property type="project" value="TreeGrafter"/>
</dbReference>
<proteinExistence type="predicted"/>
<dbReference type="GO" id="GO:0006096">
    <property type="term" value="P:glycolytic process"/>
    <property type="evidence" value="ECO:0007669"/>
    <property type="project" value="UniProtKB-KW"/>
</dbReference>
<dbReference type="InterPro" id="IPR046348">
    <property type="entry name" value="SIS_dom_sf"/>
</dbReference>
<evidence type="ECO:0000256" key="3">
    <source>
        <dbReference type="ARBA" id="ARBA00023235"/>
    </source>
</evidence>
<keyword evidence="3" id="KW-0413">Isomerase</keyword>
<dbReference type="Gene3D" id="3.40.50.10490">
    <property type="entry name" value="Glucose-6-phosphate isomerase like protein, domain 1"/>
    <property type="match status" value="1"/>
</dbReference>
<dbReference type="GO" id="GO:0006094">
    <property type="term" value="P:gluconeogenesis"/>
    <property type="evidence" value="ECO:0007669"/>
    <property type="project" value="UniProtKB-KW"/>
</dbReference>
<dbReference type="AlphaFoldDB" id="A0AAN9KH49"/>
<evidence type="ECO:0000256" key="1">
    <source>
        <dbReference type="ARBA" id="ARBA00022432"/>
    </source>
</evidence>
<dbReference type="InterPro" id="IPR001672">
    <property type="entry name" value="G6P_Isomerase"/>
</dbReference>
<protein>
    <submittedName>
        <fullName evidence="4">Uncharacterized protein</fullName>
    </submittedName>
</protein>
<reference evidence="4 5" key="1">
    <citation type="submission" date="2024-01" db="EMBL/GenBank/DDBJ databases">
        <title>The genomes of 5 underutilized Papilionoideae crops provide insights into root nodulation and disease resistanc.</title>
        <authorList>
            <person name="Jiang F."/>
        </authorList>
    </citation>
    <scope>NUCLEOTIDE SEQUENCE [LARGE SCALE GENOMIC DNA]</scope>
    <source>
        <strain evidence="4">LVBAO_FW01</strain>
        <tissue evidence="4">Leaves</tissue>
    </source>
</reference>
<dbReference type="GO" id="GO:0097367">
    <property type="term" value="F:carbohydrate derivative binding"/>
    <property type="evidence" value="ECO:0007669"/>
    <property type="project" value="InterPro"/>
</dbReference>
<keyword evidence="1" id="KW-0312">Gluconeogenesis</keyword>
<dbReference type="PANTHER" id="PTHR11469:SF1">
    <property type="entry name" value="GLUCOSE-6-PHOSPHATE ISOMERASE"/>
    <property type="match status" value="1"/>
</dbReference>
<evidence type="ECO:0000313" key="4">
    <source>
        <dbReference type="EMBL" id="KAK7316346.1"/>
    </source>
</evidence>
<dbReference type="PROSITE" id="PS51463">
    <property type="entry name" value="P_GLUCOSE_ISOMERASE_3"/>
    <property type="match status" value="1"/>
</dbReference>
<dbReference type="SUPFAM" id="SSF53697">
    <property type="entry name" value="SIS domain"/>
    <property type="match status" value="1"/>
</dbReference>